<dbReference type="EMBL" id="JAQGDS010000009">
    <property type="protein sequence ID" value="KAJ6258150.1"/>
    <property type="molecule type" value="Genomic_DNA"/>
</dbReference>
<keyword evidence="2" id="KW-1185">Reference proteome</keyword>
<organism evidence="1 2">
    <name type="scientific">Drechslerella dactyloides</name>
    <name type="common">Nematode-trapping fungus</name>
    <name type="synonym">Arthrobotrys dactyloides</name>
    <dbReference type="NCBI Taxonomy" id="74499"/>
    <lineage>
        <taxon>Eukaryota</taxon>
        <taxon>Fungi</taxon>
        <taxon>Dikarya</taxon>
        <taxon>Ascomycota</taxon>
        <taxon>Pezizomycotina</taxon>
        <taxon>Orbiliomycetes</taxon>
        <taxon>Orbiliales</taxon>
        <taxon>Orbiliaceae</taxon>
        <taxon>Drechslerella</taxon>
    </lineage>
</organism>
<evidence type="ECO:0000313" key="1">
    <source>
        <dbReference type="EMBL" id="KAJ6258150.1"/>
    </source>
</evidence>
<dbReference type="Proteomes" id="UP001221413">
    <property type="component" value="Unassembled WGS sequence"/>
</dbReference>
<sequence>MSDVLKSQTFFLYGRPDLLLGHSFALYPHGADATGAVQKARWDSVNQSLVLHIIKDQDLRQKRTLTPWKVAIEYYGLRSDDSGGR</sequence>
<gene>
    <name evidence="1" type="ORF">Dda_7067</name>
</gene>
<accession>A0AAD6IV34</accession>
<comment type="caution">
    <text evidence="1">The sequence shown here is derived from an EMBL/GenBank/DDBJ whole genome shotgun (WGS) entry which is preliminary data.</text>
</comment>
<protein>
    <submittedName>
        <fullName evidence="1">Uncharacterized protein</fullName>
    </submittedName>
</protein>
<dbReference type="AlphaFoldDB" id="A0AAD6IV34"/>
<proteinExistence type="predicted"/>
<reference evidence="1" key="1">
    <citation type="submission" date="2023-01" db="EMBL/GenBank/DDBJ databases">
        <title>The chitinases involved in constricting ring structure development in the nematode-trapping fungus Drechslerella dactyloides.</title>
        <authorList>
            <person name="Wang R."/>
            <person name="Zhang L."/>
            <person name="Tang P."/>
            <person name="Li S."/>
            <person name="Liang L."/>
        </authorList>
    </citation>
    <scope>NUCLEOTIDE SEQUENCE</scope>
    <source>
        <strain evidence="1">YMF1.00031</strain>
    </source>
</reference>
<name>A0AAD6IV34_DREDA</name>
<evidence type="ECO:0000313" key="2">
    <source>
        <dbReference type="Proteomes" id="UP001221413"/>
    </source>
</evidence>